<evidence type="ECO:0000313" key="11">
    <source>
        <dbReference type="Proteomes" id="UP000037035"/>
    </source>
</evidence>
<feature type="region of interest" description="Disordered" evidence="8">
    <location>
        <begin position="636"/>
        <end position="680"/>
    </location>
</feature>
<dbReference type="VEuPathDB" id="FungiDB:VP01_273g4"/>
<dbReference type="InterPro" id="IPR000719">
    <property type="entry name" value="Prot_kinase_dom"/>
</dbReference>
<feature type="region of interest" description="Disordered" evidence="8">
    <location>
        <begin position="195"/>
        <end position="237"/>
    </location>
</feature>
<keyword evidence="3" id="KW-0597">Phosphoprotein</keyword>
<evidence type="ECO:0000256" key="4">
    <source>
        <dbReference type="ARBA" id="ARBA00022679"/>
    </source>
</evidence>
<dbReference type="STRING" id="27349.A0A0L6V375"/>
<dbReference type="SUPFAM" id="SSF56112">
    <property type="entry name" value="Protein kinase-like (PK-like)"/>
    <property type="match status" value="1"/>
</dbReference>
<dbReference type="PROSITE" id="PS00108">
    <property type="entry name" value="PROTEIN_KINASE_ST"/>
    <property type="match status" value="1"/>
</dbReference>
<dbReference type="GO" id="GO:0004674">
    <property type="term" value="F:protein serine/threonine kinase activity"/>
    <property type="evidence" value="ECO:0007669"/>
    <property type="project" value="UniProtKB-KW"/>
</dbReference>
<keyword evidence="11" id="KW-1185">Reference proteome</keyword>
<dbReference type="PANTHER" id="PTHR24058">
    <property type="entry name" value="DUAL SPECIFICITY PROTEIN KINASE"/>
    <property type="match status" value="1"/>
</dbReference>
<evidence type="ECO:0000313" key="10">
    <source>
        <dbReference type="EMBL" id="KNZ55206.1"/>
    </source>
</evidence>
<evidence type="ECO:0000259" key="9">
    <source>
        <dbReference type="PROSITE" id="PS50011"/>
    </source>
</evidence>
<dbReference type="GO" id="GO:0005737">
    <property type="term" value="C:cytoplasm"/>
    <property type="evidence" value="ECO:0007669"/>
    <property type="project" value="TreeGrafter"/>
</dbReference>
<dbReference type="PROSITE" id="PS50011">
    <property type="entry name" value="PROTEIN_KINASE_DOM"/>
    <property type="match status" value="1"/>
</dbReference>
<dbReference type="SMART" id="SM00220">
    <property type="entry name" value="S_TKc"/>
    <property type="match status" value="1"/>
</dbReference>
<dbReference type="AlphaFoldDB" id="A0A0L6V375"/>
<dbReference type="OrthoDB" id="9332038at2759"/>
<dbReference type="FunFam" id="1.10.510.10:FF:000380">
    <property type="entry name" value="Serine/threonine-protein kinase ppk15"/>
    <property type="match status" value="1"/>
</dbReference>
<dbReference type="GO" id="GO:0005634">
    <property type="term" value="C:nucleus"/>
    <property type="evidence" value="ECO:0007669"/>
    <property type="project" value="TreeGrafter"/>
</dbReference>
<dbReference type="Gene3D" id="3.30.200.20">
    <property type="entry name" value="Phosphorylase Kinase, domain 1"/>
    <property type="match status" value="1"/>
</dbReference>
<feature type="compositionally biased region" description="Low complexity" evidence="8">
    <location>
        <begin position="636"/>
        <end position="645"/>
    </location>
</feature>
<comment type="similarity">
    <text evidence="1">Belongs to the protein kinase superfamily. CMGC Ser/Thr protein kinase family. MNB/DYRK subfamily.</text>
</comment>
<keyword evidence="5" id="KW-0547">Nucleotide-binding</keyword>
<dbReference type="GO" id="GO:0005524">
    <property type="term" value="F:ATP binding"/>
    <property type="evidence" value="ECO:0007669"/>
    <property type="project" value="UniProtKB-KW"/>
</dbReference>
<evidence type="ECO:0000256" key="1">
    <source>
        <dbReference type="ARBA" id="ARBA00008867"/>
    </source>
</evidence>
<evidence type="ECO:0000256" key="5">
    <source>
        <dbReference type="ARBA" id="ARBA00022741"/>
    </source>
</evidence>
<dbReference type="Gene3D" id="1.10.510.10">
    <property type="entry name" value="Transferase(Phosphotransferase) domain 1"/>
    <property type="match status" value="1"/>
</dbReference>
<organism evidence="10 11">
    <name type="scientific">Puccinia sorghi</name>
    <dbReference type="NCBI Taxonomy" id="27349"/>
    <lineage>
        <taxon>Eukaryota</taxon>
        <taxon>Fungi</taxon>
        <taxon>Dikarya</taxon>
        <taxon>Basidiomycota</taxon>
        <taxon>Pucciniomycotina</taxon>
        <taxon>Pucciniomycetes</taxon>
        <taxon>Pucciniales</taxon>
        <taxon>Pucciniaceae</taxon>
        <taxon>Puccinia</taxon>
    </lineage>
</organism>
<dbReference type="Proteomes" id="UP000037035">
    <property type="component" value="Unassembled WGS sequence"/>
</dbReference>
<sequence length="879" mass="97891">MFFFVREDVKERKFDKLLSKLIDCPLTTLTNPARLPKLIPLTSQQKPHPKQNMNSPNIINSSNNSQQYYSSNYPSSSENYYASRSASRTSTQPHADQIGFRRLIPGAPHLFPIINDTPLERRVNPYDGTFISPLRALTIHLADTYRLVNPAFRYELSLNPRRVLTKPSKPAGNNGLDNEDSDYILYVNDILGGSPSSSSSTTTTTTTTTTSASSSSSADVNQQQHQQQDQSYTPNKHIRSSAGHKYLILDVLGQGTFVVAVKVVKNKQAYFSQSMMELNNTWDPENKHHILRMKDTFIHHNHLCLVFELLSSNLYELIKQNSFRGLSTSLVRVFTNQLLDALTVLNEAHLIHCDLKPENILLTSLSSPEIKVIDFGSACHERQTVYTYIQSRFYRSPEVILGLPYSSAIDMWSLGCICVELFLGLPLFPGTSEYNQITRIVEMLGMPPTYMLDVGRQTTQFFDVAEDTFNGGRKIYKLKSLEQYSKEHNVAEQPSKRYFQQNTLEDIISQYPQNRIAFIDFVKGLLNINPIERWSPQQARLHPFILGEPLREPYVPMKSGFADRALDIVQKGYGSGPMDPQTSPQTGSNDSSKRPYGGLPPAPVRSGQKVYDAASYSQLQAQQQVINAQAAAMRQHQAQASQQSQNPYALPQDHRSTLTQLPSQSSLQQHPTNSAPKVAHQLPPQYASNRVALSHPPHPSSLATGSSAAINIPHSYYSTRGAGVSSFSGPLTTGSMTGPQMPSLIPHNQMIYNPILSASGTGNPSSHARTSSGSRQRSGTLDQMDVVPPQLQKVQVDLANYSGQSVTPVLRRDDQYLAWEARQQQGIGAPNSSGIPGNSGLGRRASYRANPQLEYLHEQVSFSFSFDFSLYPVFSFVHA</sequence>
<evidence type="ECO:0000256" key="8">
    <source>
        <dbReference type="SAM" id="MobiDB-lite"/>
    </source>
</evidence>
<name>A0A0L6V375_9BASI</name>
<feature type="compositionally biased region" description="Polar residues" evidence="8">
    <location>
        <begin position="756"/>
        <end position="768"/>
    </location>
</feature>
<keyword evidence="6 10" id="KW-0418">Kinase</keyword>
<feature type="compositionally biased region" description="Low complexity" evidence="8">
    <location>
        <begin position="657"/>
        <end position="672"/>
    </location>
</feature>
<dbReference type="PANTHER" id="PTHR24058:SF17">
    <property type="entry name" value="HOMEODOMAIN INTERACTING PROTEIN KINASE, ISOFORM D"/>
    <property type="match status" value="1"/>
</dbReference>
<protein>
    <submittedName>
        <fullName evidence="10">CMGC/DYRK/YAK protein kinase</fullName>
    </submittedName>
</protein>
<dbReference type="InterPro" id="IPR050494">
    <property type="entry name" value="Ser_Thr_dual-spec_kinase"/>
</dbReference>
<keyword evidence="7" id="KW-0067">ATP-binding</keyword>
<feature type="compositionally biased region" description="Polar residues" evidence="8">
    <location>
        <begin position="82"/>
        <end position="94"/>
    </location>
</feature>
<evidence type="ECO:0000256" key="2">
    <source>
        <dbReference type="ARBA" id="ARBA00022527"/>
    </source>
</evidence>
<keyword evidence="2" id="KW-0723">Serine/threonine-protein kinase</keyword>
<feature type="domain" description="Protein kinase" evidence="9">
    <location>
        <begin position="206"/>
        <end position="545"/>
    </location>
</feature>
<gene>
    <name evidence="10" type="ORF">VP01_273g4</name>
</gene>
<evidence type="ECO:0000256" key="6">
    <source>
        <dbReference type="ARBA" id="ARBA00022777"/>
    </source>
</evidence>
<keyword evidence="4" id="KW-0808">Transferase</keyword>
<feature type="compositionally biased region" description="Low complexity" evidence="8">
    <location>
        <begin position="54"/>
        <end position="81"/>
    </location>
</feature>
<accession>A0A0L6V375</accession>
<feature type="region of interest" description="Disordered" evidence="8">
    <location>
        <begin position="756"/>
        <end position="781"/>
    </location>
</feature>
<dbReference type="EMBL" id="LAVV01007657">
    <property type="protein sequence ID" value="KNZ55206.1"/>
    <property type="molecule type" value="Genomic_DNA"/>
</dbReference>
<feature type="compositionally biased region" description="Low complexity" evidence="8">
    <location>
        <begin position="769"/>
        <end position="780"/>
    </location>
</feature>
<feature type="compositionally biased region" description="Polar residues" evidence="8">
    <location>
        <begin position="580"/>
        <end position="590"/>
    </location>
</feature>
<evidence type="ECO:0000256" key="7">
    <source>
        <dbReference type="ARBA" id="ARBA00022840"/>
    </source>
</evidence>
<dbReference type="InterPro" id="IPR008271">
    <property type="entry name" value="Ser/Thr_kinase_AS"/>
</dbReference>
<dbReference type="Pfam" id="PF00069">
    <property type="entry name" value="Pkinase"/>
    <property type="match status" value="1"/>
</dbReference>
<feature type="compositionally biased region" description="Low complexity" evidence="8">
    <location>
        <begin position="196"/>
        <end position="230"/>
    </location>
</feature>
<evidence type="ECO:0000256" key="3">
    <source>
        <dbReference type="ARBA" id="ARBA00022553"/>
    </source>
</evidence>
<dbReference type="InterPro" id="IPR011009">
    <property type="entry name" value="Kinase-like_dom_sf"/>
</dbReference>
<feature type="region of interest" description="Disordered" evidence="8">
    <location>
        <begin position="42"/>
        <end position="94"/>
    </location>
</feature>
<reference evidence="10 11" key="1">
    <citation type="submission" date="2015-08" db="EMBL/GenBank/DDBJ databases">
        <title>Next Generation Sequencing and Analysis of the Genome of Puccinia sorghi L Schw, the Causal Agent of Maize Common Rust.</title>
        <authorList>
            <person name="Rochi L."/>
            <person name="Burguener G."/>
            <person name="Darino M."/>
            <person name="Turjanski A."/>
            <person name="Kreff E."/>
            <person name="Dieguez M.J."/>
            <person name="Sacco F."/>
        </authorList>
    </citation>
    <scope>NUCLEOTIDE SEQUENCE [LARGE SCALE GENOMIC DNA]</scope>
    <source>
        <strain evidence="10 11">RO10H11247</strain>
    </source>
</reference>
<proteinExistence type="inferred from homology"/>
<dbReference type="GO" id="GO:0004713">
    <property type="term" value="F:protein tyrosine kinase activity"/>
    <property type="evidence" value="ECO:0007669"/>
    <property type="project" value="TreeGrafter"/>
</dbReference>
<feature type="region of interest" description="Disordered" evidence="8">
    <location>
        <begin position="571"/>
        <end position="610"/>
    </location>
</feature>
<comment type="caution">
    <text evidence="10">The sequence shown here is derived from an EMBL/GenBank/DDBJ whole genome shotgun (WGS) entry which is preliminary data.</text>
</comment>